<keyword evidence="6" id="KW-0378">Hydrolase</keyword>
<evidence type="ECO:0000256" key="12">
    <source>
        <dbReference type="ARBA" id="ARBA00023172"/>
    </source>
</evidence>
<dbReference type="InterPro" id="IPR012337">
    <property type="entry name" value="RNaseH-like_sf"/>
</dbReference>
<dbReference type="GO" id="GO:0003964">
    <property type="term" value="F:RNA-directed DNA polymerase activity"/>
    <property type="evidence" value="ECO:0007669"/>
    <property type="project" value="UniProtKB-KW"/>
</dbReference>
<dbReference type="GO" id="GO:0015074">
    <property type="term" value="P:DNA integration"/>
    <property type="evidence" value="ECO:0007669"/>
    <property type="project" value="UniProtKB-KW"/>
</dbReference>
<dbReference type="InterPro" id="IPR036397">
    <property type="entry name" value="RNaseH_sf"/>
</dbReference>
<comment type="caution">
    <text evidence="16">The sequence shown here is derived from an EMBL/GenBank/DDBJ whole genome shotgun (WGS) entry which is preliminary data.</text>
</comment>
<keyword evidence="4" id="KW-0479">Metal-binding</keyword>
<dbReference type="InterPro" id="IPR039537">
    <property type="entry name" value="Retrotran_Ty1/copia-like"/>
</dbReference>
<dbReference type="GO" id="GO:0005634">
    <property type="term" value="C:nucleus"/>
    <property type="evidence" value="ECO:0007669"/>
    <property type="project" value="UniProtKB-ARBA"/>
</dbReference>
<evidence type="ECO:0000256" key="9">
    <source>
        <dbReference type="ARBA" id="ARBA00022908"/>
    </source>
</evidence>
<dbReference type="InterPro" id="IPR001584">
    <property type="entry name" value="Integrase_cat-core"/>
</dbReference>
<evidence type="ECO:0000313" key="17">
    <source>
        <dbReference type="Proteomes" id="UP000765509"/>
    </source>
</evidence>
<dbReference type="GO" id="GO:0006310">
    <property type="term" value="P:DNA recombination"/>
    <property type="evidence" value="ECO:0007669"/>
    <property type="project" value="UniProtKB-KW"/>
</dbReference>
<keyword evidence="2" id="KW-0548">Nucleotidyltransferase</keyword>
<keyword evidence="9" id="KW-0229">DNA integration</keyword>
<feature type="domain" description="Integrase catalytic" evidence="15">
    <location>
        <begin position="436"/>
        <end position="534"/>
    </location>
</feature>
<keyword evidence="12" id="KW-0233">DNA recombination</keyword>
<reference evidence="16" key="1">
    <citation type="submission" date="2021-03" db="EMBL/GenBank/DDBJ databases">
        <title>Draft genome sequence of rust myrtle Austropuccinia psidii MF-1, a brazilian biotype.</title>
        <authorList>
            <person name="Quecine M.C."/>
            <person name="Pachon D.M.R."/>
            <person name="Bonatelli M.L."/>
            <person name="Correr F.H."/>
            <person name="Franceschini L.M."/>
            <person name="Leite T.F."/>
            <person name="Margarido G.R.A."/>
            <person name="Almeida C.A."/>
            <person name="Ferrarezi J.A."/>
            <person name="Labate C.A."/>
        </authorList>
    </citation>
    <scope>NUCLEOTIDE SEQUENCE</scope>
    <source>
        <strain evidence="16">MF-1</strain>
    </source>
</reference>
<evidence type="ECO:0000256" key="5">
    <source>
        <dbReference type="ARBA" id="ARBA00022759"/>
    </source>
</evidence>
<dbReference type="GO" id="GO:0046872">
    <property type="term" value="F:metal ion binding"/>
    <property type="evidence" value="ECO:0007669"/>
    <property type="project" value="UniProtKB-KW"/>
</dbReference>
<proteinExistence type="predicted"/>
<dbReference type="PANTHER" id="PTHR42648">
    <property type="entry name" value="TRANSPOSASE, PUTATIVE-RELATED"/>
    <property type="match status" value="1"/>
</dbReference>
<dbReference type="GO" id="GO:0003723">
    <property type="term" value="F:RNA binding"/>
    <property type="evidence" value="ECO:0007669"/>
    <property type="project" value="UniProtKB-KW"/>
</dbReference>
<keyword evidence="17" id="KW-1185">Reference proteome</keyword>
<dbReference type="GO" id="GO:0003887">
    <property type="term" value="F:DNA-directed DNA polymerase activity"/>
    <property type="evidence" value="ECO:0007669"/>
    <property type="project" value="UniProtKB-KW"/>
</dbReference>
<evidence type="ECO:0000256" key="6">
    <source>
        <dbReference type="ARBA" id="ARBA00022801"/>
    </source>
</evidence>
<comment type="catalytic activity">
    <reaction evidence="13">
        <text>DNA(n) + a 2'-deoxyribonucleoside 5'-triphosphate = DNA(n+1) + diphosphate</text>
        <dbReference type="Rhea" id="RHEA:22508"/>
        <dbReference type="Rhea" id="RHEA-COMP:17339"/>
        <dbReference type="Rhea" id="RHEA-COMP:17340"/>
        <dbReference type="ChEBI" id="CHEBI:33019"/>
        <dbReference type="ChEBI" id="CHEBI:61560"/>
        <dbReference type="ChEBI" id="CHEBI:173112"/>
        <dbReference type="EC" id="2.7.7.49"/>
    </reaction>
</comment>
<evidence type="ECO:0000256" key="3">
    <source>
        <dbReference type="ARBA" id="ARBA00022722"/>
    </source>
</evidence>
<evidence type="ECO:0000256" key="2">
    <source>
        <dbReference type="ARBA" id="ARBA00022695"/>
    </source>
</evidence>
<dbReference type="AlphaFoldDB" id="A0A9Q3F3W1"/>
<dbReference type="EMBL" id="AVOT02036522">
    <property type="protein sequence ID" value="MBW0531052.1"/>
    <property type="molecule type" value="Genomic_DNA"/>
</dbReference>
<evidence type="ECO:0000313" key="16">
    <source>
        <dbReference type="EMBL" id="MBW0531052.1"/>
    </source>
</evidence>
<keyword evidence="10" id="KW-0695">RNA-directed DNA polymerase</keyword>
<dbReference type="OrthoDB" id="2504905at2759"/>
<evidence type="ECO:0000256" key="11">
    <source>
        <dbReference type="ARBA" id="ARBA00022932"/>
    </source>
</evidence>
<comment type="catalytic activity">
    <reaction evidence="14">
        <text>DNA(n) + a 2'-deoxyribonucleoside 5'-triphosphate = DNA(n+1) + diphosphate</text>
        <dbReference type="Rhea" id="RHEA:22508"/>
        <dbReference type="Rhea" id="RHEA-COMP:17339"/>
        <dbReference type="Rhea" id="RHEA-COMP:17340"/>
        <dbReference type="ChEBI" id="CHEBI:33019"/>
        <dbReference type="ChEBI" id="CHEBI:61560"/>
        <dbReference type="ChEBI" id="CHEBI:173112"/>
        <dbReference type="EC" id="2.7.7.7"/>
    </reaction>
</comment>
<keyword evidence="5" id="KW-0255">Endonuclease</keyword>
<evidence type="ECO:0000256" key="4">
    <source>
        <dbReference type="ARBA" id="ARBA00022723"/>
    </source>
</evidence>
<keyword evidence="1" id="KW-0815">Transposition</keyword>
<dbReference type="Gene3D" id="3.30.420.10">
    <property type="entry name" value="Ribonuclease H-like superfamily/Ribonuclease H"/>
    <property type="match status" value="1"/>
</dbReference>
<keyword evidence="8" id="KW-0694">RNA-binding</keyword>
<accession>A0A9Q3F3W1</accession>
<dbReference type="GO" id="GO:0004519">
    <property type="term" value="F:endonuclease activity"/>
    <property type="evidence" value="ECO:0007669"/>
    <property type="project" value="UniProtKB-KW"/>
</dbReference>
<dbReference type="PANTHER" id="PTHR42648:SF11">
    <property type="entry name" value="TRANSPOSON TY4-P GAG-POL POLYPROTEIN"/>
    <property type="match status" value="1"/>
</dbReference>
<dbReference type="GO" id="GO:0016787">
    <property type="term" value="F:hydrolase activity"/>
    <property type="evidence" value="ECO:0007669"/>
    <property type="project" value="UniProtKB-KW"/>
</dbReference>
<protein>
    <recommendedName>
        <fullName evidence="15">Integrase catalytic domain-containing protein</fullName>
    </recommendedName>
</protein>
<dbReference type="SUPFAM" id="SSF53098">
    <property type="entry name" value="Ribonuclease H-like"/>
    <property type="match status" value="1"/>
</dbReference>
<keyword evidence="11" id="KW-0808">Transferase</keyword>
<gene>
    <name evidence="16" type="ORF">O181_070767</name>
</gene>
<sequence>MSTLLSTVSEELQPVLLQKEYFLESLKALSKACGQNSMVTLCQQLFELVNLTYDPNTSLVNHAYKFTDLYRSFQNCAVGNTFQMDIGEGAAAAILLMSIGQDSSLTCLVQTLYYATPFNLEQITSRLLIEDSHRTKKITDSTLSYPSGATPTRFNQGANLEEKFKVFLNKYMKEYFANLHSANQEEEEAHDNKATEELMEDNDGFYVQEDTHDQLQLMSLSSKNNTELIHDSGAPQSTVCNLALLTDPQPTKVTMRTFSGIIEITLMGKLNLGGYTLYPVYYAPQGQSNMISASQLEDHGLRSYQKSQTIILNSGNQIVQTFPRKGNLYVSQFQHSSNSIIEDSTTTTSRDWHIILGHPSNEYLKRFLQLNGLKQSIPLNVTSNCHICKSCKIKSSPHNHPIPSANLPFQKLHFDILEITPLAKNSIQYVLTQRCPSFLHTDCGGEFYSASFRSKAKALGMVFEQGPANSPQTNGIAERFNQTLLTKCRCLLAQSNVPIRFWDEAVKLSSTLINLLPSRSLNWKSPVSVLLDLKSNIEPVRSLNSLIPFGLKDFVRRQPESKLLPLSKQLLYLGPEDYSDASRFLDPQTGKVIVSRDYATVPFKFD</sequence>
<evidence type="ECO:0000256" key="10">
    <source>
        <dbReference type="ARBA" id="ARBA00022918"/>
    </source>
</evidence>
<keyword evidence="3" id="KW-0540">Nuclease</keyword>
<keyword evidence="7" id="KW-0460">Magnesium</keyword>
<evidence type="ECO:0000256" key="14">
    <source>
        <dbReference type="ARBA" id="ARBA00049244"/>
    </source>
</evidence>
<organism evidence="16 17">
    <name type="scientific">Austropuccinia psidii MF-1</name>
    <dbReference type="NCBI Taxonomy" id="1389203"/>
    <lineage>
        <taxon>Eukaryota</taxon>
        <taxon>Fungi</taxon>
        <taxon>Dikarya</taxon>
        <taxon>Basidiomycota</taxon>
        <taxon>Pucciniomycotina</taxon>
        <taxon>Pucciniomycetes</taxon>
        <taxon>Pucciniales</taxon>
        <taxon>Sphaerophragmiaceae</taxon>
        <taxon>Austropuccinia</taxon>
    </lineage>
</organism>
<dbReference type="GO" id="GO:0032196">
    <property type="term" value="P:transposition"/>
    <property type="evidence" value="ECO:0007669"/>
    <property type="project" value="UniProtKB-KW"/>
</dbReference>
<evidence type="ECO:0000256" key="1">
    <source>
        <dbReference type="ARBA" id="ARBA00022578"/>
    </source>
</evidence>
<dbReference type="PROSITE" id="PS50994">
    <property type="entry name" value="INTEGRASE"/>
    <property type="match status" value="1"/>
</dbReference>
<evidence type="ECO:0000259" key="15">
    <source>
        <dbReference type="PROSITE" id="PS50994"/>
    </source>
</evidence>
<evidence type="ECO:0000256" key="7">
    <source>
        <dbReference type="ARBA" id="ARBA00022842"/>
    </source>
</evidence>
<name>A0A9Q3F3W1_9BASI</name>
<keyword evidence="11" id="KW-0239">DNA-directed DNA polymerase</keyword>
<evidence type="ECO:0000256" key="8">
    <source>
        <dbReference type="ARBA" id="ARBA00022884"/>
    </source>
</evidence>
<dbReference type="Proteomes" id="UP000765509">
    <property type="component" value="Unassembled WGS sequence"/>
</dbReference>
<evidence type="ECO:0000256" key="13">
    <source>
        <dbReference type="ARBA" id="ARBA00048173"/>
    </source>
</evidence>